<protein>
    <submittedName>
        <fullName evidence="5">Zn(2)-C6 fungal-specific transcription factor</fullName>
    </submittedName>
</protein>
<name>A0A163E761_PHYB8</name>
<dbReference type="Proteomes" id="UP000077315">
    <property type="component" value="Unassembled WGS sequence"/>
</dbReference>
<dbReference type="InterPro" id="IPR001138">
    <property type="entry name" value="Zn2Cys6_DnaBD"/>
</dbReference>
<proteinExistence type="predicted"/>
<dbReference type="OrthoDB" id="1555531at2759"/>
<organism evidence="5 6">
    <name type="scientific">Phycomyces blakesleeanus (strain ATCC 8743b / DSM 1359 / FGSC 10004 / NBRC 33097 / NRRL 1555)</name>
    <dbReference type="NCBI Taxonomy" id="763407"/>
    <lineage>
        <taxon>Eukaryota</taxon>
        <taxon>Fungi</taxon>
        <taxon>Fungi incertae sedis</taxon>
        <taxon>Mucoromycota</taxon>
        <taxon>Mucoromycotina</taxon>
        <taxon>Mucoromycetes</taxon>
        <taxon>Mucorales</taxon>
        <taxon>Phycomycetaceae</taxon>
        <taxon>Phycomyces</taxon>
    </lineage>
</organism>
<dbReference type="VEuPathDB" id="FungiDB:PHYBLDRAFT_68089"/>
<sequence>MTIENWSSKRTLKAHVSRACVKYQIVNCRKAHLACDNKRPCHRCQSIGKEQSCIDVDHKKRGRPKLRSNTSRNSSDHTPNEIAWKSSSFNMTASMASNYPQSSTTLKPTVITMFLSMEVCCARVSDEVQSILGYYPQELSHRSLYEFLASSDSTNTLGRMHRLLLDNVTAVAQKVDPRYQPKNVLPTERTTSDVFFSVSPATLCIVTNGSQTFTGTLEMKRTDGTTESLQVQLYLGGGLGADLYTPSTLSGLYIVCLLTRFTETSTNSTDSPQQTSFGFDLNTDISPPPLTTWPRQEDTHSIHGSVTPHTTTVHTPLCSEYRSYLDNPDRAASENTDEGIDGDTQKEEAPSELSQASQWVAKLPYFSPKLSSKPSPPSHSSSPRRIVLNTSTITLPISPASSFGQPRTISGFQHPLLSNAAIHVAPITTAPRTTKLHYEQGGLNFFKPFIEPVRLTLGHPSTASTPSTANTVETPIAANNTRTGQFILRGLESTSHSPIMLSHPSIFPTLHKSSFSNLPAQVNENRPSSTANSFMSVGALLS</sequence>
<dbReference type="Gene3D" id="3.30.450.20">
    <property type="entry name" value="PAS domain"/>
    <property type="match status" value="1"/>
</dbReference>
<evidence type="ECO:0000256" key="2">
    <source>
        <dbReference type="ARBA" id="ARBA00023242"/>
    </source>
</evidence>
<evidence type="ECO:0000313" key="5">
    <source>
        <dbReference type="EMBL" id="OAD77100.1"/>
    </source>
</evidence>
<accession>A0A163E761</accession>
<evidence type="ECO:0000313" key="6">
    <source>
        <dbReference type="Proteomes" id="UP000077315"/>
    </source>
</evidence>
<keyword evidence="2" id="KW-0539">Nucleus</keyword>
<dbReference type="PANTHER" id="PTHR47659:SF4">
    <property type="entry name" value="ZN(II)2CYS6 TRANSCRIPTION FACTOR (EUROFUNG)"/>
    <property type="match status" value="1"/>
</dbReference>
<dbReference type="AlphaFoldDB" id="A0A163E761"/>
<evidence type="ECO:0000259" key="4">
    <source>
        <dbReference type="PROSITE" id="PS50112"/>
    </source>
</evidence>
<feature type="domain" description="PAS" evidence="4">
    <location>
        <begin position="124"/>
        <end position="167"/>
    </location>
</feature>
<keyword evidence="6" id="KW-1185">Reference proteome</keyword>
<feature type="region of interest" description="Disordered" evidence="3">
    <location>
        <begin position="58"/>
        <end position="81"/>
    </location>
</feature>
<dbReference type="GO" id="GO:0008270">
    <property type="term" value="F:zinc ion binding"/>
    <property type="evidence" value="ECO:0007669"/>
    <property type="project" value="InterPro"/>
</dbReference>
<gene>
    <name evidence="5" type="ORF">PHYBLDRAFT_68089</name>
</gene>
<dbReference type="InterPro" id="IPR000014">
    <property type="entry name" value="PAS"/>
</dbReference>
<dbReference type="PROSITE" id="PS50112">
    <property type="entry name" value="PAS"/>
    <property type="match status" value="1"/>
</dbReference>
<evidence type="ECO:0000256" key="1">
    <source>
        <dbReference type="ARBA" id="ARBA00022723"/>
    </source>
</evidence>
<dbReference type="RefSeq" id="XP_018295140.1">
    <property type="nucleotide sequence ID" value="XM_018441884.1"/>
</dbReference>
<dbReference type="GeneID" id="29002790"/>
<keyword evidence="1" id="KW-0479">Metal-binding</keyword>
<dbReference type="STRING" id="763407.A0A163E761"/>
<dbReference type="InParanoid" id="A0A163E761"/>
<dbReference type="InterPro" id="IPR050335">
    <property type="entry name" value="ERT1_acuK_gluconeogen_tf"/>
</dbReference>
<dbReference type="CDD" id="cd00067">
    <property type="entry name" value="GAL4"/>
    <property type="match status" value="1"/>
</dbReference>
<dbReference type="PANTHER" id="PTHR47659">
    <property type="entry name" value="ZN(II)2CYS6 TRANSCRIPTION FACTOR (EUROFUNG)-RELATED"/>
    <property type="match status" value="1"/>
</dbReference>
<dbReference type="GO" id="GO:0000981">
    <property type="term" value="F:DNA-binding transcription factor activity, RNA polymerase II-specific"/>
    <property type="evidence" value="ECO:0007669"/>
    <property type="project" value="InterPro"/>
</dbReference>
<evidence type="ECO:0000256" key="3">
    <source>
        <dbReference type="SAM" id="MobiDB-lite"/>
    </source>
</evidence>
<feature type="region of interest" description="Disordered" evidence="3">
    <location>
        <begin position="327"/>
        <end position="354"/>
    </location>
</feature>
<reference evidence="6" key="1">
    <citation type="submission" date="2015-06" db="EMBL/GenBank/DDBJ databases">
        <title>Expansion of signal transduction pathways in fungi by whole-genome duplication.</title>
        <authorList>
            <consortium name="DOE Joint Genome Institute"/>
            <person name="Corrochano L.M."/>
            <person name="Kuo A."/>
            <person name="Marcet-Houben M."/>
            <person name="Polaino S."/>
            <person name="Salamov A."/>
            <person name="Villalobos J.M."/>
            <person name="Alvarez M.I."/>
            <person name="Avalos J."/>
            <person name="Benito E.P."/>
            <person name="Benoit I."/>
            <person name="Burger G."/>
            <person name="Camino L.P."/>
            <person name="Canovas D."/>
            <person name="Cerda-Olmedo E."/>
            <person name="Cheng J.-F."/>
            <person name="Dominguez A."/>
            <person name="Elias M."/>
            <person name="Eslava A.P."/>
            <person name="Glaser F."/>
            <person name="Grimwood J."/>
            <person name="Gutierrez G."/>
            <person name="Heitman J."/>
            <person name="Henrissat B."/>
            <person name="Iturriaga E.A."/>
            <person name="Lang B.F."/>
            <person name="Lavin J.L."/>
            <person name="Lee S."/>
            <person name="Li W."/>
            <person name="Lindquist E."/>
            <person name="Lopez-Garcia S."/>
            <person name="Luque E.M."/>
            <person name="Marcos A.T."/>
            <person name="Martin J."/>
            <person name="McCluskey K."/>
            <person name="Medina H.R."/>
            <person name="Miralles-Duran A."/>
            <person name="Miyazaki A."/>
            <person name="Munoz-Torres E."/>
            <person name="Oguiza J.A."/>
            <person name="Ohm R."/>
            <person name="Olmedo M."/>
            <person name="Orejas M."/>
            <person name="Ortiz-Castellanos L."/>
            <person name="Pisabarro A.G."/>
            <person name="Rodriguez-Romero J."/>
            <person name="Ruiz-Herrera J."/>
            <person name="Ruiz-Vazquez R."/>
            <person name="Sanz C."/>
            <person name="Schackwitz W."/>
            <person name="Schmutz J."/>
            <person name="Shahriari M."/>
            <person name="Shelest E."/>
            <person name="Silva-Franco F."/>
            <person name="Soanes D."/>
            <person name="Syed K."/>
            <person name="Tagua V.G."/>
            <person name="Talbot N.J."/>
            <person name="Thon M."/>
            <person name="De vries R.P."/>
            <person name="Wiebenga A."/>
            <person name="Yadav J.S."/>
            <person name="Braun E.L."/>
            <person name="Baker S."/>
            <person name="Garre V."/>
            <person name="Horwitz B."/>
            <person name="Torres-Martinez S."/>
            <person name="Idnurm A."/>
            <person name="Herrera-Estrella A."/>
            <person name="Gabaldon T."/>
            <person name="Grigoriev I.V."/>
        </authorList>
    </citation>
    <scope>NUCLEOTIDE SEQUENCE [LARGE SCALE GENOMIC DNA]</scope>
    <source>
        <strain evidence="6">NRRL 1555(-)</strain>
    </source>
</reference>
<dbReference type="EMBL" id="KV440975">
    <property type="protein sequence ID" value="OAD77100.1"/>
    <property type="molecule type" value="Genomic_DNA"/>
</dbReference>